<evidence type="ECO:0000259" key="4">
    <source>
        <dbReference type="PROSITE" id="PS50110"/>
    </source>
</evidence>
<evidence type="ECO:0000256" key="3">
    <source>
        <dbReference type="PROSITE-ProRule" id="PRU00169"/>
    </source>
</evidence>
<comment type="caution">
    <text evidence="5">The sequence shown here is derived from an EMBL/GenBank/DDBJ whole genome shotgun (WGS) entry which is preliminary data.</text>
</comment>
<dbReference type="Gene3D" id="3.40.50.2300">
    <property type="match status" value="1"/>
</dbReference>
<name>A0ABU3SW01_9ALTE</name>
<dbReference type="SMART" id="SM00448">
    <property type="entry name" value="REC"/>
    <property type="match status" value="1"/>
</dbReference>
<evidence type="ECO:0000256" key="1">
    <source>
        <dbReference type="ARBA" id="ARBA00022553"/>
    </source>
</evidence>
<dbReference type="Proteomes" id="UP001247805">
    <property type="component" value="Unassembled WGS sequence"/>
</dbReference>
<dbReference type="Pfam" id="PF00072">
    <property type="entry name" value="Response_reg"/>
    <property type="match status" value="1"/>
</dbReference>
<dbReference type="InterPro" id="IPR001789">
    <property type="entry name" value="Sig_transdc_resp-reg_receiver"/>
</dbReference>
<keyword evidence="2" id="KW-0902">Two-component regulatory system</keyword>
<dbReference type="PROSITE" id="PS50110">
    <property type="entry name" value="RESPONSE_REGULATORY"/>
    <property type="match status" value="1"/>
</dbReference>
<protein>
    <submittedName>
        <fullName evidence="5">Response regulator</fullName>
    </submittedName>
</protein>
<accession>A0ABU3SW01</accession>
<keyword evidence="1 3" id="KW-0597">Phosphoprotein</keyword>
<gene>
    <name evidence="5" type="ORF">RS130_09610</name>
</gene>
<feature type="modified residue" description="4-aspartylphosphate" evidence="3">
    <location>
        <position position="21"/>
    </location>
</feature>
<feature type="domain" description="Response regulatory" evidence="4">
    <location>
        <begin position="1"/>
        <end position="87"/>
    </location>
</feature>
<dbReference type="EMBL" id="JAWDIO010000002">
    <property type="protein sequence ID" value="MDU0354158.1"/>
    <property type="molecule type" value="Genomic_DNA"/>
</dbReference>
<organism evidence="5 6">
    <name type="scientific">Paraglaciecola aquimarina</name>
    <dbReference type="NCBI Taxonomy" id="1235557"/>
    <lineage>
        <taxon>Bacteria</taxon>
        <taxon>Pseudomonadati</taxon>
        <taxon>Pseudomonadota</taxon>
        <taxon>Gammaproteobacteria</taxon>
        <taxon>Alteromonadales</taxon>
        <taxon>Alteromonadaceae</taxon>
        <taxon>Paraglaciecola</taxon>
    </lineage>
</organism>
<evidence type="ECO:0000313" key="6">
    <source>
        <dbReference type="Proteomes" id="UP001247805"/>
    </source>
</evidence>
<sequence>MASQAVTKLANSPHYDIVLMDIQMPIMDGYEATQEIRKQGHKDLIICGLSANAMKEDHEKAKEMGMNEYITKPVKHKNLEDLMQKYLGSNTV</sequence>
<dbReference type="RefSeq" id="WP_316025778.1">
    <property type="nucleotide sequence ID" value="NZ_JAWDIO010000002.1"/>
</dbReference>
<keyword evidence="6" id="KW-1185">Reference proteome</keyword>
<dbReference type="PANTHER" id="PTHR45339:SF1">
    <property type="entry name" value="HYBRID SIGNAL TRANSDUCTION HISTIDINE KINASE J"/>
    <property type="match status" value="1"/>
</dbReference>
<dbReference type="InterPro" id="IPR011006">
    <property type="entry name" value="CheY-like_superfamily"/>
</dbReference>
<reference evidence="5 6" key="1">
    <citation type="submission" date="2023-10" db="EMBL/GenBank/DDBJ databases">
        <title>Glaciecola aquimarina strain GGW-M5 nov., isolated from a coastal seawater.</title>
        <authorList>
            <person name="Bayburt H."/>
            <person name="Kim J.M."/>
            <person name="Choi B.J."/>
            <person name="Jeon C.O."/>
        </authorList>
    </citation>
    <scope>NUCLEOTIDE SEQUENCE [LARGE SCALE GENOMIC DNA]</scope>
    <source>
        <strain evidence="5 6">KCTC 32108</strain>
    </source>
</reference>
<evidence type="ECO:0000256" key="2">
    <source>
        <dbReference type="ARBA" id="ARBA00023012"/>
    </source>
</evidence>
<evidence type="ECO:0000313" key="5">
    <source>
        <dbReference type="EMBL" id="MDU0354158.1"/>
    </source>
</evidence>
<dbReference type="SUPFAM" id="SSF52172">
    <property type="entry name" value="CheY-like"/>
    <property type="match status" value="1"/>
</dbReference>
<dbReference type="PANTHER" id="PTHR45339">
    <property type="entry name" value="HYBRID SIGNAL TRANSDUCTION HISTIDINE KINASE J"/>
    <property type="match status" value="1"/>
</dbReference>
<dbReference type="CDD" id="cd17546">
    <property type="entry name" value="REC_hyHK_CKI1_RcsC-like"/>
    <property type="match status" value="1"/>
</dbReference>
<proteinExistence type="predicted"/>